<name>A0A259U047_9BACT</name>
<protein>
    <recommendedName>
        <fullName evidence="4">Lipocalin-like domain-containing protein</fullName>
    </recommendedName>
</protein>
<dbReference type="Proteomes" id="UP000216446">
    <property type="component" value="Unassembled WGS sequence"/>
</dbReference>
<accession>A0A259U047</accession>
<evidence type="ECO:0000313" key="2">
    <source>
        <dbReference type="EMBL" id="OZC03403.1"/>
    </source>
</evidence>
<organism evidence="2 3">
    <name type="scientific">Rubricoccus marinus</name>
    <dbReference type="NCBI Taxonomy" id="716817"/>
    <lineage>
        <taxon>Bacteria</taxon>
        <taxon>Pseudomonadati</taxon>
        <taxon>Rhodothermota</taxon>
        <taxon>Rhodothermia</taxon>
        <taxon>Rhodothermales</taxon>
        <taxon>Rubricoccaceae</taxon>
        <taxon>Rubricoccus</taxon>
    </lineage>
</organism>
<proteinExistence type="predicted"/>
<dbReference type="OrthoDB" id="9849857at2"/>
<evidence type="ECO:0000313" key="3">
    <source>
        <dbReference type="Proteomes" id="UP000216446"/>
    </source>
</evidence>
<comment type="caution">
    <text evidence="2">The sequence shown here is derived from an EMBL/GenBank/DDBJ whole genome shotgun (WGS) entry which is preliminary data.</text>
</comment>
<feature type="signal peptide" evidence="1">
    <location>
        <begin position="1"/>
        <end position="23"/>
    </location>
</feature>
<sequence length="145" mass="15852">MLPFRLWRIALALPFLLAAAASAQTLDPHGAPSAIESHRDVLLGETSIVGRWDAVEVRGDRSTTLDLRLRRLAKTLIVNPTGRATLRGWDERLNGGRPEAFVGTVARGRLRLEALPGAARLALHGGRLWITDPSGTTTVYAWRGR</sequence>
<keyword evidence="1" id="KW-0732">Signal</keyword>
<feature type="chain" id="PRO_5013034326" description="Lipocalin-like domain-containing protein" evidence="1">
    <location>
        <begin position="24"/>
        <end position="145"/>
    </location>
</feature>
<dbReference type="AlphaFoldDB" id="A0A259U047"/>
<dbReference type="InParanoid" id="A0A259U047"/>
<dbReference type="RefSeq" id="WP_094548725.1">
    <property type="nucleotide sequence ID" value="NZ_MQWB01000001.1"/>
</dbReference>
<gene>
    <name evidence="2" type="ORF">BSZ36_10670</name>
</gene>
<dbReference type="EMBL" id="MQWB01000001">
    <property type="protein sequence ID" value="OZC03403.1"/>
    <property type="molecule type" value="Genomic_DNA"/>
</dbReference>
<evidence type="ECO:0008006" key="4">
    <source>
        <dbReference type="Google" id="ProtNLM"/>
    </source>
</evidence>
<evidence type="ECO:0000256" key="1">
    <source>
        <dbReference type="SAM" id="SignalP"/>
    </source>
</evidence>
<keyword evidence="3" id="KW-1185">Reference proteome</keyword>
<reference evidence="2 3" key="1">
    <citation type="submission" date="2016-11" db="EMBL/GenBank/DDBJ databases">
        <title>Study of marine rhodopsin-containing bacteria.</title>
        <authorList>
            <person name="Yoshizawa S."/>
            <person name="Kumagai Y."/>
            <person name="Kogure K."/>
        </authorList>
    </citation>
    <scope>NUCLEOTIDE SEQUENCE [LARGE SCALE GENOMIC DNA]</scope>
    <source>
        <strain evidence="2 3">SG-29</strain>
    </source>
</reference>